<dbReference type="GO" id="GO:0016787">
    <property type="term" value="F:hydrolase activity"/>
    <property type="evidence" value="ECO:0007669"/>
    <property type="project" value="UniProtKB-KW"/>
</dbReference>
<dbReference type="PANTHER" id="PTHR23131:SF4">
    <property type="entry name" value="METALLO-BETA-LACTAMASE SUPERFAMILY POTEIN"/>
    <property type="match status" value="1"/>
</dbReference>
<keyword evidence="2" id="KW-0378">Hydrolase</keyword>
<dbReference type="Gene3D" id="3.60.15.10">
    <property type="entry name" value="Ribonuclease Z/Hydroxyacylglutathione hydrolase-like"/>
    <property type="match status" value="1"/>
</dbReference>
<dbReference type="InterPro" id="IPR036866">
    <property type="entry name" value="RibonucZ/Hydroxyglut_hydro"/>
</dbReference>
<evidence type="ECO:0000259" key="1">
    <source>
        <dbReference type="SMART" id="SM00849"/>
    </source>
</evidence>
<sequence>MQVRADDPTGNWAAPGVYRVAPGVHRIPLPLPGDALTAVNVYAVDDGTTLALIDSGQALATSRDLLAAALNALGCGLADVRRFLVTHLHRDHYTQAVALRREFGTAITLGAGEEPSLRIAGSPAHQLTPQAELLTRCGATALLRRLRGIDPRDGIPRDIWEAPNDWLTGGTTVPVGARTLDAVATPGHTRGHLVFHEQTAGILFAGDHVLPHITPSIGFEAALAPFPLRDYLGSLRLVRAMPDARLLAAHGPVTTSVHARVDELLVHHDTRLTAASRLVARGRNTAYAVADGLTWTRRERRLIELDPFNQMLAVLETKAHLDLLVLQEQLITEDIDGITHYRAP</sequence>
<name>A0A2V4AFM5_9PSEU</name>
<organism evidence="2 3">
    <name type="scientific">Prauserella muralis</name>
    <dbReference type="NCBI Taxonomy" id="588067"/>
    <lineage>
        <taxon>Bacteria</taxon>
        <taxon>Bacillati</taxon>
        <taxon>Actinomycetota</taxon>
        <taxon>Actinomycetes</taxon>
        <taxon>Pseudonocardiales</taxon>
        <taxon>Pseudonocardiaceae</taxon>
        <taxon>Prauserella</taxon>
    </lineage>
</organism>
<evidence type="ECO:0000313" key="2">
    <source>
        <dbReference type="EMBL" id="PXY17472.1"/>
    </source>
</evidence>
<dbReference type="SUPFAM" id="SSF56281">
    <property type="entry name" value="Metallo-hydrolase/oxidoreductase"/>
    <property type="match status" value="1"/>
</dbReference>
<dbReference type="OrthoDB" id="2971563at2"/>
<evidence type="ECO:0000313" key="3">
    <source>
        <dbReference type="Proteomes" id="UP000249915"/>
    </source>
</evidence>
<reference evidence="2 3" key="1">
    <citation type="submission" date="2016-07" db="EMBL/GenBank/DDBJ databases">
        <title>Draft genome sequence of Prauserella muralis DSM 45305, isolated from a mould-covered wall in an indoor environment.</title>
        <authorList>
            <person name="Ruckert C."/>
            <person name="Albersmeier A."/>
            <person name="Jiang C.-L."/>
            <person name="Jiang Y."/>
            <person name="Kalinowski J."/>
            <person name="Schneider O."/>
            <person name="Winkler A."/>
            <person name="Zotchev S.B."/>
        </authorList>
    </citation>
    <scope>NUCLEOTIDE SEQUENCE [LARGE SCALE GENOMIC DNA]</scope>
    <source>
        <strain evidence="2 3">DSM 45305</strain>
    </source>
</reference>
<protein>
    <submittedName>
        <fullName evidence="2">MBL fold metallo-hydrolase</fullName>
    </submittedName>
</protein>
<dbReference type="Proteomes" id="UP000249915">
    <property type="component" value="Unassembled WGS sequence"/>
</dbReference>
<accession>A0A2V4AFM5</accession>
<dbReference type="PANTHER" id="PTHR23131">
    <property type="entry name" value="ENDORIBONUCLEASE LACTB2"/>
    <property type="match status" value="1"/>
</dbReference>
<dbReference type="InterPro" id="IPR050662">
    <property type="entry name" value="Sec-metab_biosynth-thioest"/>
</dbReference>
<dbReference type="InterPro" id="IPR036388">
    <property type="entry name" value="WH-like_DNA-bd_sf"/>
</dbReference>
<feature type="domain" description="Metallo-beta-lactamase" evidence="1">
    <location>
        <begin position="38"/>
        <end position="250"/>
    </location>
</feature>
<keyword evidence="3" id="KW-1185">Reference proteome</keyword>
<comment type="caution">
    <text evidence="2">The sequence shown here is derived from an EMBL/GenBank/DDBJ whole genome shotgun (WGS) entry which is preliminary data.</text>
</comment>
<dbReference type="SMART" id="SM00849">
    <property type="entry name" value="Lactamase_B"/>
    <property type="match status" value="1"/>
</dbReference>
<proteinExistence type="predicted"/>
<dbReference type="InterPro" id="IPR001279">
    <property type="entry name" value="Metallo-B-lactamas"/>
</dbReference>
<dbReference type="Pfam" id="PF00753">
    <property type="entry name" value="Lactamase_B"/>
    <property type="match status" value="1"/>
</dbReference>
<gene>
    <name evidence="2" type="ORF">BAY60_34705</name>
</gene>
<dbReference type="Gene3D" id="1.10.10.10">
    <property type="entry name" value="Winged helix-like DNA-binding domain superfamily/Winged helix DNA-binding domain"/>
    <property type="match status" value="1"/>
</dbReference>
<dbReference type="EMBL" id="MASW01000014">
    <property type="protein sequence ID" value="PXY17472.1"/>
    <property type="molecule type" value="Genomic_DNA"/>
</dbReference>
<dbReference type="AlphaFoldDB" id="A0A2V4AFM5"/>
<dbReference type="RefSeq" id="WP_112285745.1">
    <property type="nucleotide sequence ID" value="NZ_MASW01000014.1"/>
</dbReference>